<reference evidence="9" key="1">
    <citation type="submission" date="2016-10" db="EMBL/GenBank/DDBJ databases">
        <authorList>
            <person name="Varghese N."/>
            <person name="Submissions S."/>
        </authorList>
    </citation>
    <scope>NUCLEOTIDE SEQUENCE [LARGE SCALE GENOMIC DNA]</scope>
    <source>
        <strain evidence="9">DSM 17072</strain>
    </source>
</reference>
<dbReference type="RefSeq" id="WP_089754869.1">
    <property type="nucleotide sequence ID" value="NZ_FNKL01000002.1"/>
</dbReference>
<evidence type="ECO:0000313" key="9">
    <source>
        <dbReference type="Proteomes" id="UP000199627"/>
    </source>
</evidence>
<dbReference type="AlphaFoldDB" id="A0A1H1A9T7"/>
<keyword evidence="5" id="KW-0472">Membrane</keyword>
<dbReference type="PANTHER" id="PTHR12223:SF28">
    <property type="entry name" value="LECTIN, MANNOSE BINDING 1 LIKE"/>
    <property type="match status" value="1"/>
</dbReference>
<dbReference type="GO" id="GO:0005537">
    <property type="term" value="F:D-mannose binding"/>
    <property type="evidence" value="ECO:0007669"/>
    <property type="project" value="TreeGrafter"/>
</dbReference>
<protein>
    <submittedName>
        <fullName evidence="8">Gliding motility-associated C-terminal domain-containing protein</fullName>
    </submittedName>
</protein>
<dbReference type="PANTHER" id="PTHR12223">
    <property type="entry name" value="VESICULAR MANNOSE-BINDING LECTIN"/>
    <property type="match status" value="1"/>
</dbReference>
<dbReference type="OrthoDB" id="1270719at2"/>
<comment type="subcellular location">
    <subcellularLocation>
        <location evidence="1">Membrane</location>
        <topology evidence="1">Single-pass type I membrane protein</topology>
    </subcellularLocation>
</comment>
<dbReference type="Gene3D" id="2.60.120.200">
    <property type="match status" value="1"/>
</dbReference>
<dbReference type="GO" id="GO:0030134">
    <property type="term" value="C:COPII-coated ER to Golgi transport vesicle"/>
    <property type="evidence" value="ECO:0007669"/>
    <property type="project" value="TreeGrafter"/>
</dbReference>
<dbReference type="Pfam" id="PF13585">
    <property type="entry name" value="CHU_C"/>
    <property type="match status" value="1"/>
</dbReference>
<evidence type="ECO:0000256" key="1">
    <source>
        <dbReference type="ARBA" id="ARBA00004479"/>
    </source>
</evidence>
<gene>
    <name evidence="8" type="ORF">SAMN05421664_1328</name>
</gene>
<dbReference type="InterPro" id="IPR005052">
    <property type="entry name" value="Lectin_leg"/>
</dbReference>
<evidence type="ECO:0000256" key="5">
    <source>
        <dbReference type="ARBA" id="ARBA00023136"/>
    </source>
</evidence>
<dbReference type="InterPro" id="IPR051136">
    <property type="entry name" value="Intracellular_Lectin-GPT"/>
</dbReference>
<keyword evidence="3 6" id="KW-0732">Signal</keyword>
<keyword evidence="4" id="KW-1133">Transmembrane helix</keyword>
<dbReference type="STRING" id="311333.SAMN05421664_1328"/>
<sequence length="752" mass="80951">MKKTLLSCFLATLLFLSGKLFSQTYQLTGNPVNTTGWDLVSSAVVNTDFIQLTQDVGNQYGAVKLSAPINLKYCDKWKVEFDFRIDGNGTAQFGRGDGFTFWYLANPPTGFVSGGGLGIPANANGLMVGFDIFNNTTEGQMSKVHLLYGTNNGLNNNIEYNTTPGSTFHSPDLNPTQPFVGATYKHVEVNGETDLTNPTNWLIKIKIDGVLIVDQSFAPSAGAIGMTTGYFGFSAATGGASARHSIKNAKIYIDKVPILTNTITPFVCTNPATGNGTVDLTSFQNQFVTNPSNYIFSYFGPGGTPITNPTNFQYSAGTTTITVVVKDPSSTLCDNGDGQIVLTPTPFAATDVTLTGCNNNNAGGAIFDLTSAAVTTVVGATKKFYNTMYDLNNGINEITNPTAFLSPAATIYVKVTTPQGCVDVADITLALFPVVVVNEATLRSCSIEATPSMASFNLTAAAVTTQTGITKKYYPSLADALNGTNEISTPTAYIAPNGVIYIKVTNGNGCYAIAKVTLVVIPPVFSIVLKDKIICMEDKTTLDAGPGFASYEWSTGATTQTITNVGVGTYWVKLKTGECVATQTVKVYPSEQPVITNIDISNNTATINVTGGTPAYQYSMDNINWQDSNIFKNIPRGDATIYVKDAYDCDPIEVDFTVPNLINVITPNGDGINDVIDYSALANKKNLVFNIFDRYGAKIHQGDKSNKYRWDGTIGGRKVPTGNYWYSVSWNENDKKNTPFKYSGWILVKNRE</sequence>
<evidence type="ECO:0000256" key="2">
    <source>
        <dbReference type="ARBA" id="ARBA00022692"/>
    </source>
</evidence>
<evidence type="ECO:0000313" key="8">
    <source>
        <dbReference type="EMBL" id="SDQ36508.1"/>
    </source>
</evidence>
<keyword evidence="9" id="KW-1185">Reference proteome</keyword>
<dbReference type="GO" id="GO:0005975">
    <property type="term" value="P:carbohydrate metabolic process"/>
    <property type="evidence" value="ECO:0007669"/>
    <property type="project" value="UniProtKB-ARBA"/>
</dbReference>
<dbReference type="InterPro" id="IPR026341">
    <property type="entry name" value="T9SS_type_B"/>
</dbReference>
<feature type="signal peptide" evidence="6">
    <location>
        <begin position="1"/>
        <end position="22"/>
    </location>
</feature>
<dbReference type="EMBL" id="FNKL01000002">
    <property type="protein sequence ID" value="SDQ36508.1"/>
    <property type="molecule type" value="Genomic_DNA"/>
</dbReference>
<organism evidence="8 9">
    <name type="scientific">Chryseobacterium soldanellicola</name>
    <dbReference type="NCBI Taxonomy" id="311333"/>
    <lineage>
        <taxon>Bacteria</taxon>
        <taxon>Pseudomonadati</taxon>
        <taxon>Bacteroidota</taxon>
        <taxon>Flavobacteriia</taxon>
        <taxon>Flavobacteriales</taxon>
        <taxon>Weeksellaceae</taxon>
        <taxon>Chryseobacterium group</taxon>
        <taxon>Chryseobacterium</taxon>
    </lineage>
</organism>
<name>A0A1H1A9T7_9FLAO</name>
<accession>A0A1H1A9T7</accession>
<feature type="domain" description="L-type lectin-like" evidence="7">
    <location>
        <begin position="33"/>
        <end position="251"/>
    </location>
</feature>
<evidence type="ECO:0000256" key="3">
    <source>
        <dbReference type="ARBA" id="ARBA00022729"/>
    </source>
</evidence>
<proteinExistence type="predicted"/>
<dbReference type="NCBIfam" id="TIGR04131">
    <property type="entry name" value="Bac_Flav_CTERM"/>
    <property type="match status" value="1"/>
</dbReference>
<feature type="chain" id="PRO_5011684652" evidence="6">
    <location>
        <begin position="23"/>
        <end position="752"/>
    </location>
</feature>
<dbReference type="GO" id="GO:0006888">
    <property type="term" value="P:endoplasmic reticulum to Golgi vesicle-mediated transport"/>
    <property type="evidence" value="ECO:0007669"/>
    <property type="project" value="TreeGrafter"/>
</dbReference>
<keyword evidence="2" id="KW-0812">Transmembrane</keyword>
<dbReference type="GO" id="GO:0016020">
    <property type="term" value="C:membrane"/>
    <property type="evidence" value="ECO:0007669"/>
    <property type="project" value="UniProtKB-SubCell"/>
</dbReference>
<dbReference type="Pfam" id="PF03388">
    <property type="entry name" value="Lectin_leg-like"/>
    <property type="match status" value="1"/>
</dbReference>
<dbReference type="InterPro" id="IPR013320">
    <property type="entry name" value="ConA-like_dom_sf"/>
</dbReference>
<dbReference type="GO" id="GO:0004553">
    <property type="term" value="F:hydrolase activity, hydrolyzing O-glycosyl compounds"/>
    <property type="evidence" value="ECO:0007669"/>
    <property type="project" value="UniProtKB-ARBA"/>
</dbReference>
<evidence type="ECO:0000256" key="6">
    <source>
        <dbReference type="SAM" id="SignalP"/>
    </source>
</evidence>
<dbReference type="SUPFAM" id="SSF49899">
    <property type="entry name" value="Concanavalin A-like lectins/glucanases"/>
    <property type="match status" value="1"/>
</dbReference>
<evidence type="ECO:0000256" key="4">
    <source>
        <dbReference type="ARBA" id="ARBA00022989"/>
    </source>
</evidence>
<dbReference type="Proteomes" id="UP000199627">
    <property type="component" value="Unassembled WGS sequence"/>
</dbReference>
<evidence type="ECO:0000259" key="7">
    <source>
        <dbReference type="Pfam" id="PF03388"/>
    </source>
</evidence>